<dbReference type="AlphaFoldDB" id="A0A9D2IHR3"/>
<dbReference type="Proteomes" id="UP000824025">
    <property type="component" value="Unassembled WGS sequence"/>
</dbReference>
<reference evidence="2" key="1">
    <citation type="journal article" date="2021" name="PeerJ">
        <title>Extensive microbial diversity within the chicken gut microbiome revealed by metagenomics and culture.</title>
        <authorList>
            <person name="Gilroy R."/>
            <person name="Ravi A."/>
            <person name="Getino M."/>
            <person name="Pursley I."/>
            <person name="Horton D.L."/>
            <person name="Alikhan N.F."/>
            <person name="Baker D."/>
            <person name="Gharbi K."/>
            <person name="Hall N."/>
            <person name="Watson M."/>
            <person name="Adriaenssens E.M."/>
            <person name="Foster-Nyarko E."/>
            <person name="Jarju S."/>
            <person name="Secka A."/>
            <person name="Antonio M."/>
            <person name="Oren A."/>
            <person name="Chaudhuri R.R."/>
            <person name="La Ragione R."/>
            <person name="Hildebrand F."/>
            <person name="Pallen M.J."/>
        </authorList>
    </citation>
    <scope>NUCLEOTIDE SEQUENCE</scope>
    <source>
        <strain evidence="2">CHK192-19661</strain>
    </source>
</reference>
<evidence type="ECO:0000256" key="1">
    <source>
        <dbReference type="SAM" id="MobiDB-lite"/>
    </source>
</evidence>
<evidence type="ECO:0000313" key="3">
    <source>
        <dbReference type="Proteomes" id="UP000824025"/>
    </source>
</evidence>
<evidence type="ECO:0000313" key="2">
    <source>
        <dbReference type="EMBL" id="HIZ09011.1"/>
    </source>
</evidence>
<protein>
    <submittedName>
        <fullName evidence="2">Uncharacterized protein</fullName>
    </submittedName>
</protein>
<feature type="region of interest" description="Disordered" evidence="1">
    <location>
        <begin position="55"/>
        <end position="78"/>
    </location>
</feature>
<accession>A0A9D2IHR3</accession>
<gene>
    <name evidence="2" type="ORF">H9726_00855</name>
</gene>
<reference evidence="2" key="2">
    <citation type="submission" date="2021-04" db="EMBL/GenBank/DDBJ databases">
        <authorList>
            <person name="Gilroy R."/>
        </authorList>
    </citation>
    <scope>NUCLEOTIDE SEQUENCE</scope>
    <source>
        <strain evidence="2">CHK192-19661</strain>
    </source>
</reference>
<dbReference type="EMBL" id="DXCF01000003">
    <property type="protein sequence ID" value="HIZ09011.1"/>
    <property type="molecule type" value="Genomic_DNA"/>
</dbReference>
<organism evidence="2 3">
    <name type="scientific">Candidatus Borkfalkia avicola</name>
    <dbReference type="NCBI Taxonomy" id="2838503"/>
    <lineage>
        <taxon>Bacteria</taxon>
        <taxon>Bacillati</taxon>
        <taxon>Bacillota</taxon>
        <taxon>Clostridia</taxon>
        <taxon>Christensenellales</taxon>
        <taxon>Christensenellaceae</taxon>
        <taxon>Candidatus Borkfalkia</taxon>
    </lineage>
</organism>
<comment type="caution">
    <text evidence="2">The sequence shown here is derived from an EMBL/GenBank/DDBJ whole genome shotgun (WGS) entry which is preliminary data.</text>
</comment>
<proteinExistence type="predicted"/>
<name>A0A9D2IHR3_9FIRM</name>
<sequence length="78" mass="8910">MTDLELLQKTLDADKWYESEKKGRDVCGEFPFCVRCERETAYPCASAYRRFYAKDEKKPAKRAAAGGKTPQKRSAKNA</sequence>